<feature type="transmembrane region" description="Helical" evidence="1">
    <location>
        <begin position="323"/>
        <end position="343"/>
    </location>
</feature>
<dbReference type="InterPro" id="IPR046711">
    <property type="entry name" value="DUF6784"/>
</dbReference>
<comment type="caution">
    <text evidence="4">The sequence shown here is derived from an EMBL/GenBank/DDBJ whole genome shotgun (WGS) entry which is preliminary data.</text>
</comment>
<feature type="transmembrane region" description="Helical" evidence="1">
    <location>
        <begin position="277"/>
        <end position="302"/>
    </location>
</feature>
<gene>
    <name evidence="4" type="ORF">HRbin17_02590</name>
</gene>
<feature type="transmembrane region" description="Helical" evidence="1">
    <location>
        <begin position="19"/>
        <end position="40"/>
    </location>
</feature>
<organism evidence="4 5">
    <name type="scientific">Candidatus Fervidibacter japonicus</name>
    <dbReference type="NCBI Taxonomy" id="2035412"/>
    <lineage>
        <taxon>Bacteria</taxon>
        <taxon>Candidatus Fervidibacterota</taxon>
        <taxon>Candidatus Fervidibacter</taxon>
    </lineage>
</organism>
<evidence type="ECO:0000259" key="2">
    <source>
        <dbReference type="Pfam" id="PF20580"/>
    </source>
</evidence>
<evidence type="ECO:0000256" key="1">
    <source>
        <dbReference type="SAM" id="Phobius"/>
    </source>
</evidence>
<feature type="transmembrane region" description="Helical" evidence="1">
    <location>
        <begin position="87"/>
        <end position="110"/>
    </location>
</feature>
<feature type="transmembrane region" description="Helical" evidence="1">
    <location>
        <begin position="363"/>
        <end position="385"/>
    </location>
</feature>
<keyword evidence="1" id="KW-0472">Membrane</keyword>
<dbReference type="EMBL" id="BEHT01000049">
    <property type="protein sequence ID" value="GBD00056.1"/>
    <property type="molecule type" value="Genomic_DNA"/>
</dbReference>
<reference evidence="5" key="1">
    <citation type="submission" date="2017-09" db="EMBL/GenBank/DDBJ databases">
        <title>Metaegenomics of thermophilic ammonia-oxidizing enrichment culture.</title>
        <authorList>
            <person name="Kato S."/>
            <person name="Suzuki K."/>
        </authorList>
    </citation>
    <scope>NUCLEOTIDE SEQUENCE [LARGE SCALE GENOMIC DNA]</scope>
</reference>
<feature type="transmembrane region" description="Helical" evidence="1">
    <location>
        <begin position="165"/>
        <end position="190"/>
    </location>
</feature>
<keyword evidence="1" id="KW-0812">Transmembrane</keyword>
<evidence type="ECO:0000313" key="4">
    <source>
        <dbReference type="EMBL" id="GBD00056.1"/>
    </source>
</evidence>
<dbReference type="InterPro" id="IPR046712">
    <property type="entry name" value="DUF6785"/>
</dbReference>
<dbReference type="Pfam" id="PF20581">
    <property type="entry name" value="DUF6785"/>
    <property type="match status" value="1"/>
</dbReference>
<dbReference type="Proteomes" id="UP000236173">
    <property type="component" value="Unassembled WGS sequence"/>
</dbReference>
<keyword evidence="1" id="KW-1133">Transmembrane helix</keyword>
<feature type="transmembrane region" description="Helical" evidence="1">
    <location>
        <begin position="46"/>
        <end position="66"/>
    </location>
</feature>
<dbReference type="Pfam" id="PF20580">
    <property type="entry name" value="DUF6784"/>
    <property type="match status" value="1"/>
</dbReference>
<dbReference type="AlphaFoldDB" id="A0A2H5XFV4"/>
<sequence>MAAPSATTPSCIAEPPTRLLWRLVPLMVVLVPFNLAWVLQLEVIQFVSWPTILAVPMNALALLVVLTGLNRCLKALGLTSPLRQGELVLLYTVLGLSSAIGGTDFLQVLVSMMGYPFFFATPENRWRDLFLPLLPSALTVQDKNALQGFYYGDASLYRRDHFAAWLLPCGLWLLFVSCLVTAMVCLCLLLRRRWSEEERLTYPLIWVPLQVTEEAGTLWRTAMFWWGIGTAVGVTLINGLHGLVPSLPQLPLRGQLDWTQLIPQRPWNALGAMPFGIYPFAIGLGIFMPLDLSFSCWFFYLVHRLERVMVAALGWDVEPRVPYFPEQATATWVALCLFLLWHARASLWRSWTAPPLSDEPLPLRWAFFGFAVCFLLLTAFGWFIGLPLGLSAVYFALYFLLSLSFTRARAELGAIAHDLPFGGPTNVLTTLLGTQRLAPKTLTALALLYWFNRSYGSHPMPFLLEGMRMAKETGVPLRPLPALFLGTTVVSFVAFFWLVLDLMYRLGAATARVKGDIVRYYVDIYPQLQAWLTVPTLPRRDAAAWMTGAFLGTWAMMHWRWRQGGLPFHPMGYALASNWSMDYLWCSLLISWAIKAALLHYGGAQGYRKTVPLFVGLVVGEAVAASCWGAVSLVLERPTYSFWP</sequence>
<accession>A0A2H5XFV4</accession>
<feature type="domain" description="DUF6785" evidence="3">
    <location>
        <begin position="21"/>
        <end position="507"/>
    </location>
</feature>
<name>A0A2H5XFV4_9BACT</name>
<feature type="transmembrane region" description="Helical" evidence="1">
    <location>
        <begin position="223"/>
        <end position="244"/>
    </location>
</feature>
<evidence type="ECO:0000259" key="3">
    <source>
        <dbReference type="Pfam" id="PF20581"/>
    </source>
</evidence>
<protein>
    <submittedName>
        <fullName evidence="4">Uncharacterized protein</fullName>
    </submittedName>
</protein>
<evidence type="ECO:0000313" key="5">
    <source>
        <dbReference type="Proteomes" id="UP000236173"/>
    </source>
</evidence>
<feature type="transmembrane region" description="Helical" evidence="1">
    <location>
        <begin position="581"/>
        <end position="601"/>
    </location>
</feature>
<feature type="transmembrane region" description="Helical" evidence="1">
    <location>
        <begin position="482"/>
        <end position="504"/>
    </location>
</feature>
<feature type="domain" description="DUF6784" evidence="2">
    <location>
        <begin position="544"/>
        <end position="644"/>
    </location>
</feature>
<proteinExistence type="predicted"/>
<feature type="transmembrane region" description="Helical" evidence="1">
    <location>
        <begin position="613"/>
        <end position="635"/>
    </location>
</feature>